<dbReference type="SUPFAM" id="SSF52540">
    <property type="entry name" value="P-loop containing nucleoside triphosphate hydrolases"/>
    <property type="match status" value="1"/>
</dbReference>
<proteinExistence type="predicted"/>
<dbReference type="SMART" id="SM00382">
    <property type="entry name" value="AAA"/>
    <property type="match status" value="1"/>
</dbReference>
<gene>
    <name evidence="5" type="ORF">HMPREF0216_01913</name>
</gene>
<dbReference type="eggNOG" id="COG1116">
    <property type="taxonomic scope" value="Bacteria"/>
</dbReference>
<dbReference type="AlphaFoldDB" id="L1QES6"/>
<dbReference type="InterPro" id="IPR017871">
    <property type="entry name" value="ABC_transporter-like_CS"/>
</dbReference>
<keyword evidence="6" id="KW-1185">Reference proteome</keyword>
<comment type="caution">
    <text evidence="5">The sequence shown here is derived from an EMBL/GenBank/DDBJ whole genome shotgun (WGS) entry which is preliminary data.</text>
</comment>
<dbReference type="PANTHER" id="PTHR42781:SF8">
    <property type="entry name" value="BICARBONATE TRANSPORT ATP-BINDING PROTEIN CMPC"/>
    <property type="match status" value="1"/>
</dbReference>
<dbReference type="RefSeq" id="WP_005213667.1">
    <property type="nucleotide sequence ID" value="NZ_KB291646.1"/>
</dbReference>
<evidence type="ECO:0000256" key="3">
    <source>
        <dbReference type="ARBA" id="ARBA00022840"/>
    </source>
</evidence>
<sequence>MRIENININYGNDIVYENFSIELKDNKINCIIGSSGCGKTTLLNYIANELLQKGINISYIFQNDNLIPWKNVYSNLKLIAKNNIKEDQVEIEIDKILEEVGLKEFKYYYPNELSGGMKQRVNIARALLGTFDVILMDEPFKSLDIKCKSNIISIIKDLNIKKGITIIMVTHDKEEILNLADNLFLLGNRPVQILESSKLGDFKNIIEKL</sequence>
<dbReference type="Pfam" id="PF00005">
    <property type="entry name" value="ABC_tran"/>
    <property type="match status" value="1"/>
</dbReference>
<dbReference type="PROSITE" id="PS50893">
    <property type="entry name" value="ABC_TRANSPORTER_2"/>
    <property type="match status" value="1"/>
</dbReference>
<dbReference type="Gene3D" id="3.40.50.300">
    <property type="entry name" value="P-loop containing nucleotide triphosphate hydrolases"/>
    <property type="match status" value="1"/>
</dbReference>
<evidence type="ECO:0000256" key="1">
    <source>
        <dbReference type="ARBA" id="ARBA00022448"/>
    </source>
</evidence>
<dbReference type="PATRIC" id="fig|545697.3.peg.1882"/>
<dbReference type="PANTHER" id="PTHR42781">
    <property type="entry name" value="SPERMIDINE/PUTRESCINE IMPORT ATP-BINDING PROTEIN POTA"/>
    <property type="match status" value="1"/>
</dbReference>
<protein>
    <submittedName>
        <fullName evidence="5">ABC transporter, ATP-binding protein</fullName>
    </submittedName>
</protein>
<keyword evidence="3 5" id="KW-0067">ATP-binding</keyword>
<keyword evidence="2" id="KW-0547">Nucleotide-binding</keyword>
<accession>L1QES6</accession>
<dbReference type="GO" id="GO:0005524">
    <property type="term" value="F:ATP binding"/>
    <property type="evidence" value="ECO:0007669"/>
    <property type="project" value="UniProtKB-KW"/>
</dbReference>
<dbReference type="InterPro" id="IPR050093">
    <property type="entry name" value="ABC_SmlMolc_Importer"/>
</dbReference>
<dbReference type="InterPro" id="IPR003439">
    <property type="entry name" value="ABC_transporter-like_ATP-bd"/>
</dbReference>
<dbReference type="EMBL" id="AMEZ01000054">
    <property type="protein sequence ID" value="EKY26499.1"/>
    <property type="molecule type" value="Genomic_DNA"/>
</dbReference>
<dbReference type="InterPro" id="IPR027417">
    <property type="entry name" value="P-loop_NTPase"/>
</dbReference>
<reference evidence="5 6" key="1">
    <citation type="submission" date="2012-05" db="EMBL/GenBank/DDBJ databases">
        <authorList>
            <person name="Weinstock G."/>
            <person name="Sodergren E."/>
            <person name="Lobos E.A."/>
            <person name="Fulton L."/>
            <person name="Fulton R."/>
            <person name="Courtney L."/>
            <person name="Fronick C."/>
            <person name="O'Laughlin M."/>
            <person name="Godfrey J."/>
            <person name="Wilson R.M."/>
            <person name="Miner T."/>
            <person name="Farmer C."/>
            <person name="Delehaunty K."/>
            <person name="Cordes M."/>
            <person name="Minx P."/>
            <person name="Tomlinson C."/>
            <person name="Chen J."/>
            <person name="Wollam A."/>
            <person name="Pepin K.H."/>
            <person name="Bhonagiri V."/>
            <person name="Zhang X."/>
            <person name="Suruliraj S."/>
            <person name="Warren W."/>
            <person name="Mitreva M."/>
            <person name="Mardis E.R."/>
            <person name="Wilson R.K."/>
        </authorList>
    </citation>
    <scope>NUCLEOTIDE SEQUENCE [LARGE SCALE GENOMIC DNA]</scope>
    <source>
        <strain evidence="5 6">DSM 1785</strain>
    </source>
</reference>
<dbReference type="InterPro" id="IPR003593">
    <property type="entry name" value="AAA+_ATPase"/>
</dbReference>
<dbReference type="PROSITE" id="PS00211">
    <property type="entry name" value="ABC_TRANSPORTER_1"/>
    <property type="match status" value="1"/>
</dbReference>
<dbReference type="GO" id="GO:0016887">
    <property type="term" value="F:ATP hydrolysis activity"/>
    <property type="evidence" value="ECO:0007669"/>
    <property type="project" value="InterPro"/>
</dbReference>
<dbReference type="OrthoDB" id="9801958at2"/>
<dbReference type="STRING" id="545697.HMPREF0216_01913"/>
<keyword evidence="1" id="KW-0813">Transport</keyword>
<evidence type="ECO:0000313" key="6">
    <source>
        <dbReference type="Proteomes" id="UP000010420"/>
    </source>
</evidence>
<evidence type="ECO:0000313" key="5">
    <source>
        <dbReference type="EMBL" id="EKY26499.1"/>
    </source>
</evidence>
<feature type="domain" description="ABC transporter" evidence="4">
    <location>
        <begin position="1"/>
        <end position="208"/>
    </location>
</feature>
<organism evidence="5 6">
    <name type="scientific">Clostridium celatum DSM 1785</name>
    <dbReference type="NCBI Taxonomy" id="545697"/>
    <lineage>
        <taxon>Bacteria</taxon>
        <taxon>Bacillati</taxon>
        <taxon>Bacillota</taxon>
        <taxon>Clostridia</taxon>
        <taxon>Eubacteriales</taxon>
        <taxon>Clostridiaceae</taxon>
        <taxon>Clostridium</taxon>
    </lineage>
</organism>
<dbReference type="HOGENOM" id="CLU_000604_1_22_9"/>
<evidence type="ECO:0000256" key="2">
    <source>
        <dbReference type="ARBA" id="ARBA00022741"/>
    </source>
</evidence>
<name>L1QES6_9CLOT</name>
<dbReference type="Proteomes" id="UP000010420">
    <property type="component" value="Unassembled WGS sequence"/>
</dbReference>
<evidence type="ECO:0000259" key="4">
    <source>
        <dbReference type="PROSITE" id="PS50893"/>
    </source>
</evidence>